<organism evidence="3 4">
    <name type="scientific">Floridaenema aerugineum BLCC-F46</name>
    <dbReference type="NCBI Taxonomy" id="3153654"/>
    <lineage>
        <taxon>Bacteria</taxon>
        <taxon>Bacillati</taxon>
        <taxon>Cyanobacteriota</taxon>
        <taxon>Cyanophyceae</taxon>
        <taxon>Oscillatoriophycideae</taxon>
        <taxon>Aerosakkonematales</taxon>
        <taxon>Aerosakkonemataceae</taxon>
        <taxon>Floridanema</taxon>
        <taxon>Floridanema aerugineum</taxon>
    </lineage>
</organism>
<dbReference type="Gene3D" id="3.40.50.1010">
    <property type="entry name" value="5'-nuclease"/>
    <property type="match status" value="1"/>
</dbReference>
<evidence type="ECO:0000313" key="3">
    <source>
        <dbReference type="EMBL" id="MFB2879517.1"/>
    </source>
</evidence>
<sequence length="140" mass="16025">MTKFVVDANVAIKWVLSEVHSEIAMRLLDDSYELLVPDFFFSEIGNILWKRVRRGETTLEQAQHDLAVLMSGDLQVYSSQSLMPLALEIAVRIDQAVYDCVYLALAVTNQCQMVTADERFYNALSRDVLFSQVCWIENLN</sequence>
<evidence type="ECO:0000313" key="4">
    <source>
        <dbReference type="Proteomes" id="UP001576774"/>
    </source>
</evidence>
<comment type="caution">
    <text evidence="3">The sequence shown here is derived from an EMBL/GenBank/DDBJ whole genome shotgun (WGS) entry which is preliminary data.</text>
</comment>
<dbReference type="RefSeq" id="WP_413272555.1">
    <property type="nucleotide sequence ID" value="NZ_JBHFNQ010000168.1"/>
</dbReference>
<dbReference type="InterPro" id="IPR029060">
    <property type="entry name" value="PIN-like_dom_sf"/>
</dbReference>
<dbReference type="CDD" id="cd09873">
    <property type="entry name" value="PIN_Pae0151-like"/>
    <property type="match status" value="1"/>
</dbReference>
<accession>A0ABV4X9P2</accession>
<keyword evidence="1" id="KW-0460">Magnesium</keyword>
<protein>
    <submittedName>
        <fullName evidence="3">Type II toxin-antitoxin system VapC family toxin</fullName>
    </submittedName>
</protein>
<evidence type="ECO:0000259" key="2">
    <source>
        <dbReference type="Pfam" id="PF01850"/>
    </source>
</evidence>
<dbReference type="PANTHER" id="PTHR35901:SF1">
    <property type="entry name" value="EXONUCLEASE VAPC9"/>
    <property type="match status" value="1"/>
</dbReference>
<gene>
    <name evidence="3" type="ORF">ACE1CC_21895</name>
</gene>
<dbReference type="PANTHER" id="PTHR35901">
    <property type="entry name" value="RIBONUCLEASE VAPC3"/>
    <property type="match status" value="1"/>
</dbReference>
<proteinExistence type="predicted"/>
<name>A0ABV4X9P2_9CYAN</name>
<dbReference type="InterPro" id="IPR044153">
    <property type="entry name" value="PIN_Pae0151-like"/>
</dbReference>
<dbReference type="InterPro" id="IPR002716">
    <property type="entry name" value="PIN_dom"/>
</dbReference>
<evidence type="ECO:0000256" key="1">
    <source>
        <dbReference type="ARBA" id="ARBA00022842"/>
    </source>
</evidence>
<reference evidence="3 4" key="1">
    <citation type="submission" date="2024-09" db="EMBL/GenBank/DDBJ databases">
        <title>Floridaenema gen nov. (Aerosakkonemataceae, Aerosakkonematales ord. nov., Cyanobacteria) from benthic tropical and subtropical fresh waters, with the description of four new species.</title>
        <authorList>
            <person name="Moretto J.A."/>
            <person name="Berthold D.E."/>
            <person name="Lefler F.W."/>
            <person name="Huang I.-S."/>
            <person name="Laughinghouse H. IV."/>
        </authorList>
    </citation>
    <scope>NUCLEOTIDE SEQUENCE [LARGE SCALE GENOMIC DNA]</scope>
    <source>
        <strain evidence="3 4">BLCC-F46</strain>
    </source>
</reference>
<dbReference type="Proteomes" id="UP001576774">
    <property type="component" value="Unassembled WGS sequence"/>
</dbReference>
<dbReference type="Pfam" id="PF01850">
    <property type="entry name" value="PIN"/>
    <property type="match status" value="1"/>
</dbReference>
<dbReference type="SUPFAM" id="SSF88723">
    <property type="entry name" value="PIN domain-like"/>
    <property type="match status" value="1"/>
</dbReference>
<keyword evidence="4" id="KW-1185">Reference proteome</keyword>
<dbReference type="EMBL" id="JBHFNQ010000168">
    <property type="protein sequence ID" value="MFB2879517.1"/>
    <property type="molecule type" value="Genomic_DNA"/>
</dbReference>
<feature type="domain" description="PIN" evidence="2">
    <location>
        <begin position="5"/>
        <end position="122"/>
    </location>
</feature>
<dbReference type="InterPro" id="IPR051619">
    <property type="entry name" value="TypeII_TA_RNase_PINc/VapC"/>
</dbReference>